<dbReference type="Pfam" id="PF07679">
    <property type="entry name" value="I-set"/>
    <property type="match status" value="4"/>
</dbReference>
<proteinExistence type="predicted"/>
<gene>
    <name evidence="8" type="ORF">PoB_007514100</name>
</gene>
<evidence type="ECO:0000256" key="1">
    <source>
        <dbReference type="ARBA" id="ARBA00022737"/>
    </source>
</evidence>
<dbReference type="PANTHER" id="PTHR10075">
    <property type="entry name" value="BASIGIN RELATED"/>
    <property type="match status" value="1"/>
</dbReference>
<dbReference type="SUPFAM" id="SSF48726">
    <property type="entry name" value="Immunoglobulin"/>
    <property type="match status" value="9"/>
</dbReference>
<evidence type="ECO:0000256" key="5">
    <source>
        <dbReference type="SAM" id="Phobius"/>
    </source>
</evidence>
<name>A0AAV4DX05_9GAST</name>
<dbReference type="SMART" id="SM00408">
    <property type="entry name" value="IGc2"/>
    <property type="match status" value="8"/>
</dbReference>
<feature type="transmembrane region" description="Helical" evidence="5">
    <location>
        <begin position="1424"/>
        <end position="1447"/>
    </location>
</feature>
<dbReference type="PANTHER" id="PTHR10075:SF14">
    <property type="entry name" value="CELL ADHESION MOLECULE DSCAM2-RELATED"/>
    <property type="match status" value="1"/>
</dbReference>
<feature type="domain" description="Ig-like" evidence="6">
    <location>
        <begin position="32"/>
        <end position="116"/>
    </location>
</feature>
<dbReference type="InterPro" id="IPR036116">
    <property type="entry name" value="FN3_sf"/>
</dbReference>
<dbReference type="SMART" id="SM00060">
    <property type="entry name" value="FN3"/>
    <property type="match status" value="3"/>
</dbReference>
<keyword evidence="5" id="KW-1133">Transmembrane helix</keyword>
<feature type="transmembrane region" description="Helical" evidence="5">
    <location>
        <begin position="12"/>
        <end position="30"/>
    </location>
</feature>
<keyword evidence="3" id="KW-0393">Immunoglobulin domain</keyword>
<dbReference type="Proteomes" id="UP000735302">
    <property type="component" value="Unassembled WGS sequence"/>
</dbReference>
<dbReference type="InterPro" id="IPR036179">
    <property type="entry name" value="Ig-like_dom_sf"/>
</dbReference>
<evidence type="ECO:0000256" key="2">
    <source>
        <dbReference type="ARBA" id="ARBA00023157"/>
    </source>
</evidence>
<keyword evidence="2" id="KW-1015">Disulfide bond</keyword>
<feature type="domain" description="Ig-like" evidence="6">
    <location>
        <begin position="428"/>
        <end position="522"/>
    </location>
</feature>
<dbReference type="Gene3D" id="2.60.40.10">
    <property type="entry name" value="Immunoglobulins"/>
    <property type="match status" value="10"/>
</dbReference>
<feature type="domain" description="Ig-like" evidence="6">
    <location>
        <begin position="136"/>
        <end position="214"/>
    </location>
</feature>
<dbReference type="Pfam" id="PF13927">
    <property type="entry name" value="Ig_3"/>
    <property type="match status" value="2"/>
</dbReference>
<keyword evidence="1" id="KW-0677">Repeat</keyword>
<dbReference type="CDD" id="cd00063">
    <property type="entry name" value="FN3"/>
    <property type="match status" value="1"/>
</dbReference>
<dbReference type="SMART" id="SM00409">
    <property type="entry name" value="IG"/>
    <property type="match status" value="9"/>
</dbReference>
<comment type="caution">
    <text evidence="8">The sequence shown here is derived from an EMBL/GenBank/DDBJ whole genome shotgun (WGS) entry which is preliminary data.</text>
</comment>
<feature type="domain" description="Ig-like" evidence="6">
    <location>
        <begin position="738"/>
        <end position="841"/>
    </location>
</feature>
<dbReference type="InterPro" id="IPR003599">
    <property type="entry name" value="Ig_sub"/>
</dbReference>
<feature type="domain" description="Fibronectin type-III" evidence="7">
    <location>
        <begin position="1298"/>
        <end position="1406"/>
    </location>
</feature>
<protein>
    <submittedName>
        <fullName evidence="8">Hemicentin-1</fullName>
    </submittedName>
</protein>
<evidence type="ECO:0000256" key="4">
    <source>
        <dbReference type="SAM" id="MobiDB-lite"/>
    </source>
</evidence>
<keyword evidence="5" id="KW-0812">Transmembrane</keyword>
<dbReference type="Pfam" id="PF00041">
    <property type="entry name" value="fn3"/>
    <property type="match status" value="1"/>
</dbReference>
<dbReference type="PROSITE" id="PS00290">
    <property type="entry name" value="IG_MHC"/>
    <property type="match status" value="1"/>
</dbReference>
<feature type="compositionally biased region" description="Basic residues" evidence="4">
    <location>
        <begin position="1496"/>
        <end position="1509"/>
    </location>
</feature>
<dbReference type="SUPFAM" id="SSF49265">
    <property type="entry name" value="Fibronectin type III"/>
    <property type="match status" value="2"/>
</dbReference>
<evidence type="ECO:0000313" key="8">
    <source>
        <dbReference type="EMBL" id="GFO48636.1"/>
    </source>
</evidence>
<dbReference type="InterPro" id="IPR013783">
    <property type="entry name" value="Ig-like_fold"/>
</dbReference>
<evidence type="ECO:0000259" key="6">
    <source>
        <dbReference type="PROSITE" id="PS50835"/>
    </source>
</evidence>
<feature type="domain" description="Ig-like" evidence="6">
    <location>
        <begin position="853"/>
        <end position="956"/>
    </location>
</feature>
<keyword evidence="9" id="KW-1185">Reference proteome</keyword>
<reference evidence="8 9" key="1">
    <citation type="journal article" date="2021" name="Elife">
        <title>Chloroplast acquisition without the gene transfer in kleptoplastic sea slugs, Plakobranchus ocellatus.</title>
        <authorList>
            <person name="Maeda T."/>
            <person name="Takahashi S."/>
            <person name="Yoshida T."/>
            <person name="Shimamura S."/>
            <person name="Takaki Y."/>
            <person name="Nagai Y."/>
            <person name="Toyoda A."/>
            <person name="Suzuki Y."/>
            <person name="Arimoto A."/>
            <person name="Ishii H."/>
            <person name="Satoh N."/>
            <person name="Nishiyama T."/>
            <person name="Hasebe M."/>
            <person name="Maruyama T."/>
            <person name="Minagawa J."/>
            <person name="Obokata J."/>
            <person name="Shigenobu S."/>
        </authorList>
    </citation>
    <scope>NUCLEOTIDE SEQUENCE [LARGE SCALE GENOMIC DNA]</scope>
</reference>
<dbReference type="InterPro" id="IPR003006">
    <property type="entry name" value="Ig/MHC_CS"/>
</dbReference>
<accession>A0AAV4DX05</accession>
<keyword evidence="5" id="KW-0472">Membrane</keyword>
<dbReference type="FunFam" id="2.60.40.10:FF:000032">
    <property type="entry name" value="palladin isoform X1"/>
    <property type="match status" value="3"/>
</dbReference>
<dbReference type="InterPro" id="IPR003961">
    <property type="entry name" value="FN3_dom"/>
</dbReference>
<dbReference type="InterPro" id="IPR013098">
    <property type="entry name" value="Ig_I-set"/>
</dbReference>
<evidence type="ECO:0000313" key="9">
    <source>
        <dbReference type="Proteomes" id="UP000735302"/>
    </source>
</evidence>
<feature type="compositionally biased region" description="Basic and acidic residues" evidence="4">
    <location>
        <begin position="1482"/>
        <end position="1495"/>
    </location>
</feature>
<feature type="domain" description="Ig-like" evidence="6">
    <location>
        <begin position="219"/>
        <end position="313"/>
    </location>
</feature>
<sequence length="1550" mass="169737">MGTIHTLRFHSWFSVALFIVMSTIVSSLRISPPLVDTYASLGSKLWWTCSVVDSVPSSAVNIVWRFGNLDLMSDSRRTVYSNGTMYISVVQSGHLGEYTCVARDSQTVTQAKAWLRLAYISQSAVIQPLVQSVRLGGVAILQCRVDAQPRATFDWTFEGSVVKSTSDVKVVQVPSGVSTVRITDVKYENAGRYSCSVSHVTLASPLRAVSSTLSVYGPPELKISGLPNFTLPIGYTVSFQCPVMSEPSSQVSWTFQAASLSQPVPLSSTQLGVSINATSGTLTLDTLAEDNSGLYTCTWTNQYGQISSTARLLVRGLPESPIFVQKPSDTTVVEGDDAIMNCSCKGNPRPIIEWSRTFGEVGHNREDKVEDSEGDYVDFEIEIDENFISFPLRIRNISRDDFGMYTCKIANKEGEINASAYLEVMSAPVFDTQPQSMTVREGERLNLACTASGNPQPSISWTLPDNSSYVYQEGETGDQEISVLEDGQLIIRYVARDNHGIFICSASNMLGTATVSVTVAVSGAPHFVERPVSLGSIEGDQVKLTCAVSASPPATVVWYYKYLADLSIQSSNIAGVMASITSPSGDLSVTNVTQVDVQQSPRYSLASDGSSILISHVKESDAGLYICHASNVHGSAFAVAVLRVISSPTFQISPVSSKVSIGESVQLDCYSIGVPVPTQRWLFQKRYLEMKPGFQEFTNGSLFIESVTEEDLGTYTCLATNQAGQRSVSAMLSLSAKPTFVLVPLNTTVDLTSNATLLCQGNSMLPLQVTWHESNPAGELLRLLYSGFVEKNTSLSQLHTPSTIFHYLEFSSNGNLILKCVDKETVGWYVCQLKNDEGVITSAPAYVDVHYMPDSLELGIVPSTPKEFQNATLTCKANGLPLPTLSWIMPSKIEVDMDSSAIKDVFIQPSVIDSSGILISSLVIQNAQSEIHGGIWMCKACNVGGCRMKMTEIHIQGVPHITKVTSEDAENEFAIYCIPSGSPSATVMYFSEDNQTRVLNVDGHRVQDNVMYVQKDQMRPNYWCSAENLFGISSLVRVSSPGSASIVGATPTETGIHLIVSTQIDLVSLAPTEFVVQYRKENEPSDWSMYSMPLEQTVDSYIPALNGVVFNESVLTCASSNADTLSRQVREIQASNNSSVSVTSTGSIFVYQIEVLLSNLDSNTVYNVEAMILNILGSGPPSLLTQVRTLSSAPSVVTNVQVHVEDLTVTVTWNNPDPLNGQSNDVKITVALYNASASPEILLEDVEISAADEPRVSFTVLHLGEYSLQISAANSRTGDVGETVVASFRVQQVPPSFVPEIEKILVMTSSSLEIHWSTKERNQDPNTETTIIAEVTGYRIKIERISGSLSSDSNRSFEIEIHNRSKSIYTAHDLLEHEEYSVRVAATNTAGRGAYSRPSTATTLYKAFSEKALDEEIPDIGIRWRLLAIILIVGFSVMIVFIGIILFSVQARLSKCKSVDLTPPQSSRGRNIEEEWMEIPEEIKQEEKKQNEEARTKRRLLRNNARRGQRQQNGGRQFDREEKIEEHKDLNYDASSVVLEGYPNDGFALY</sequence>
<dbReference type="InterPro" id="IPR003598">
    <property type="entry name" value="Ig_sub2"/>
</dbReference>
<dbReference type="InterPro" id="IPR007110">
    <property type="entry name" value="Ig-like_dom"/>
</dbReference>
<evidence type="ECO:0000259" key="7">
    <source>
        <dbReference type="PROSITE" id="PS50853"/>
    </source>
</evidence>
<feature type="domain" description="Ig-like" evidence="6">
    <location>
        <begin position="321"/>
        <end position="423"/>
    </location>
</feature>
<dbReference type="PROSITE" id="PS50835">
    <property type="entry name" value="IG_LIKE"/>
    <property type="match status" value="9"/>
</dbReference>
<dbReference type="PROSITE" id="PS50853">
    <property type="entry name" value="FN3"/>
    <property type="match status" value="1"/>
</dbReference>
<feature type="domain" description="Ig-like" evidence="6">
    <location>
        <begin position="525"/>
        <end position="646"/>
    </location>
</feature>
<evidence type="ECO:0000256" key="3">
    <source>
        <dbReference type="ARBA" id="ARBA00023319"/>
    </source>
</evidence>
<feature type="domain" description="Ig-like" evidence="6">
    <location>
        <begin position="648"/>
        <end position="733"/>
    </location>
</feature>
<organism evidence="8 9">
    <name type="scientific">Plakobranchus ocellatus</name>
    <dbReference type="NCBI Taxonomy" id="259542"/>
    <lineage>
        <taxon>Eukaryota</taxon>
        <taxon>Metazoa</taxon>
        <taxon>Spiralia</taxon>
        <taxon>Lophotrochozoa</taxon>
        <taxon>Mollusca</taxon>
        <taxon>Gastropoda</taxon>
        <taxon>Heterobranchia</taxon>
        <taxon>Euthyneura</taxon>
        <taxon>Panpulmonata</taxon>
        <taxon>Sacoglossa</taxon>
        <taxon>Placobranchoidea</taxon>
        <taxon>Plakobranchidae</taxon>
        <taxon>Plakobranchus</taxon>
    </lineage>
</organism>
<feature type="region of interest" description="Disordered" evidence="4">
    <location>
        <begin position="1482"/>
        <end position="1524"/>
    </location>
</feature>
<dbReference type="EMBL" id="BLXT01008440">
    <property type="protein sequence ID" value="GFO48636.1"/>
    <property type="molecule type" value="Genomic_DNA"/>
</dbReference>